<dbReference type="Pfam" id="PF01951">
    <property type="entry name" value="Archease"/>
    <property type="match status" value="1"/>
</dbReference>
<evidence type="ECO:0000259" key="5">
    <source>
        <dbReference type="Pfam" id="PF01951"/>
    </source>
</evidence>
<keyword evidence="3" id="KW-0479">Metal-binding</keyword>
<keyword evidence="4" id="KW-0106">Calcium</keyword>
<evidence type="ECO:0000313" key="6">
    <source>
        <dbReference type="EMBL" id="OON20664.1"/>
    </source>
</evidence>
<dbReference type="InterPro" id="IPR002804">
    <property type="entry name" value="Archease"/>
</dbReference>
<gene>
    <name evidence="6" type="ORF">X801_03454</name>
</gene>
<dbReference type="AlphaFoldDB" id="A0A1S8X1R7"/>
<evidence type="ECO:0000256" key="2">
    <source>
        <dbReference type="ARBA" id="ARBA00022694"/>
    </source>
</evidence>
<evidence type="ECO:0000256" key="3">
    <source>
        <dbReference type="ARBA" id="ARBA00022723"/>
    </source>
</evidence>
<dbReference type="EMBL" id="KV892512">
    <property type="protein sequence ID" value="OON20664.1"/>
    <property type="molecule type" value="Genomic_DNA"/>
</dbReference>
<dbReference type="InterPro" id="IPR036820">
    <property type="entry name" value="Archease_dom_sf"/>
</dbReference>
<sequence length="171" mass="19603">MDFEFPYNDGYQEGPLKQCEESVSSASKLYVPCVPSLVPETPAPLTHGQIAMAMFGYMTTNYDSVEMLEPYETEAKGEDSLSLLYHFLDEWLFAFSAEPYFIPRVICITEFDMENFRIKSVGWGEPFQLGKHPQVIDPHSLLVKPITFFQGTEVKAITYSNMQIHDKEDQH</sequence>
<dbReference type="GO" id="GO:0072669">
    <property type="term" value="C:tRNA-splicing ligase complex"/>
    <property type="evidence" value="ECO:0007669"/>
    <property type="project" value="TreeGrafter"/>
</dbReference>
<comment type="similarity">
    <text evidence="1">Belongs to the archease family.</text>
</comment>
<evidence type="ECO:0000256" key="4">
    <source>
        <dbReference type="ARBA" id="ARBA00022837"/>
    </source>
</evidence>
<dbReference type="PANTHER" id="PTHR12682">
    <property type="entry name" value="ARCHEASE"/>
    <property type="match status" value="1"/>
</dbReference>
<proteinExistence type="inferred from homology"/>
<feature type="non-terminal residue" evidence="6">
    <location>
        <position position="171"/>
    </location>
</feature>
<dbReference type="GO" id="GO:0046872">
    <property type="term" value="F:metal ion binding"/>
    <property type="evidence" value="ECO:0007669"/>
    <property type="project" value="UniProtKB-KW"/>
</dbReference>
<name>A0A1S8X1R7_OPIVI</name>
<evidence type="ECO:0000256" key="1">
    <source>
        <dbReference type="ARBA" id="ARBA00007963"/>
    </source>
</evidence>
<dbReference type="Proteomes" id="UP000243686">
    <property type="component" value="Unassembled WGS sequence"/>
</dbReference>
<dbReference type="InterPro" id="IPR023572">
    <property type="entry name" value="Archease_dom"/>
</dbReference>
<accession>A0A1S8X1R7</accession>
<organism evidence="6 7">
    <name type="scientific">Opisthorchis viverrini</name>
    <name type="common">Southeast Asian liver fluke</name>
    <dbReference type="NCBI Taxonomy" id="6198"/>
    <lineage>
        <taxon>Eukaryota</taxon>
        <taxon>Metazoa</taxon>
        <taxon>Spiralia</taxon>
        <taxon>Lophotrochozoa</taxon>
        <taxon>Platyhelminthes</taxon>
        <taxon>Trematoda</taxon>
        <taxon>Digenea</taxon>
        <taxon>Opisthorchiida</taxon>
        <taxon>Opisthorchiata</taxon>
        <taxon>Opisthorchiidae</taxon>
        <taxon>Opisthorchis</taxon>
    </lineage>
</organism>
<feature type="domain" description="Archease" evidence="5">
    <location>
        <begin position="49"/>
        <end position="170"/>
    </location>
</feature>
<dbReference type="PANTHER" id="PTHR12682:SF11">
    <property type="entry name" value="PROTEIN ARCHEASE"/>
    <property type="match status" value="1"/>
</dbReference>
<keyword evidence="7" id="KW-1185">Reference proteome</keyword>
<keyword evidence="2" id="KW-0819">tRNA processing</keyword>
<dbReference type="GO" id="GO:0006388">
    <property type="term" value="P:tRNA splicing, via endonucleolytic cleavage and ligation"/>
    <property type="evidence" value="ECO:0007669"/>
    <property type="project" value="TreeGrafter"/>
</dbReference>
<dbReference type="SUPFAM" id="SSF69819">
    <property type="entry name" value="MTH1598-like"/>
    <property type="match status" value="1"/>
</dbReference>
<dbReference type="Gene3D" id="3.55.10.10">
    <property type="entry name" value="Archease domain"/>
    <property type="match status" value="1"/>
</dbReference>
<evidence type="ECO:0000313" key="7">
    <source>
        <dbReference type="Proteomes" id="UP000243686"/>
    </source>
</evidence>
<reference evidence="6 7" key="1">
    <citation type="submission" date="2015-03" db="EMBL/GenBank/DDBJ databases">
        <title>Draft genome of the nematode, Opisthorchis viverrini.</title>
        <authorList>
            <person name="Mitreva M."/>
        </authorList>
    </citation>
    <scope>NUCLEOTIDE SEQUENCE [LARGE SCALE GENOMIC DNA]</scope>
    <source>
        <strain evidence="6">Khon Kaen</strain>
    </source>
</reference>
<protein>
    <recommendedName>
        <fullName evidence="5">Archease domain-containing protein</fullName>
    </recommendedName>
</protein>